<keyword evidence="5" id="KW-1185">Reference proteome</keyword>
<feature type="transmembrane region" description="Helical" evidence="2">
    <location>
        <begin position="127"/>
        <end position="148"/>
    </location>
</feature>
<accession>A0A5R8KDG6</accession>
<keyword evidence="3" id="KW-0732">Signal</keyword>
<keyword evidence="2" id="KW-0812">Transmembrane</keyword>
<evidence type="ECO:0000313" key="4">
    <source>
        <dbReference type="EMBL" id="TLD69965.1"/>
    </source>
</evidence>
<feature type="transmembrane region" description="Helical" evidence="2">
    <location>
        <begin position="28"/>
        <end position="49"/>
    </location>
</feature>
<feature type="chain" id="PRO_5024441779" evidence="3">
    <location>
        <begin position="19"/>
        <end position="387"/>
    </location>
</feature>
<feature type="transmembrane region" description="Helical" evidence="2">
    <location>
        <begin position="56"/>
        <end position="80"/>
    </location>
</feature>
<protein>
    <submittedName>
        <fullName evidence="4">Uncharacterized protein</fullName>
    </submittedName>
</protein>
<dbReference type="AlphaFoldDB" id="A0A5R8KDG6"/>
<feature type="transmembrane region" description="Helical" evidence="2">
    <location>
        <begin position="92"/>
        <end position="115"/>
    </location>
</feature>
<comment type="caution">
    <text evidence="4">The sequence shown here is derived from an EMBL/GenBank/DDBJ whole genome shotgun (WGS) entry which is preliminary data.</text>
</comment>
<sequence>MLPIVALALFPSAASANAGTPLMWASMLHLAIGNAIIGILEGLLLAWMFKCSKRKAILTLIVANYASAWAGGLFVVGYLAALPDITIHTLQYWFLVFVIVAFIVTLLIELPFFWFALRPQNYSWRRALVATPVIHGISYVLLFGWYWMASGTSMITRLEVVPMDEMAISEPHLLYFISREGNQVLRMDIGDSSAPQPISELTAHHRNDRLFVRPRDESGFDLFVYLDSEDGGAETESRILEDFSEQAPVEWRIAEGHSEKAEGSWFNFGPVPAIGPQSNWAFRTGFWPTEGISGKNEKTGEEVHYALELPFAAWPVRNATQIAGDYVVTQLGDDQICLMHLESGRIALLARGKGPIVAKPQTSNKAVDSTATRVAPPAEQETHHGQP</sequence>
<feature type="signal peptide" evidence="3">
    <location>
        <begin position="1"/>
        <end position="18"/>
    </location>
</feature>
<dbReference type="Proteomes" id="UP000306196">
    <property type="component" value="Unassembled WGS sequence"/>
</dbReference>
<dbReference type="EMBL" id="VAUV01000010">
    <property type="protein sequence ID" value="TLD69965.1"/>
    <property type="molecule type" value="Genomic_DNA"/>
</dbReference>
<keyword evidence="2" id="KW-0472">Membrane</keyword>
<feature type="compositionally biased region" description="Polar residues" evidence="1">
    <location>
        <begin position="360"/>
        <end position="372"/>
    </location>
</feature>
<keyword evidence="2" id="KW-1133">Transmembrane helix</keyword>
<proteinExistence type="predicted"/>
<name>A0A5R8KDG6_9BACT</name>
<evidence type="ECO:0000313" key="5">
    <source>
        <dbReference type="Proteomes" id="UP000306196"/>
    </source>
</evidence>
<evidence type="ECO:0000256" key="3">
    <source>
        <dbReference type="SAM" id="SignalP"/>
    </source>
</evidence>
<organism evidence="4 5">
    <name type="scientific">Phragmitibacter flavus</name>
    <dbReference type="NCBI Taxonomy" id="2576071"/>
    <lineage>
        <taxon>Bacteria</taxon>
        <taxon>Pseudomonadati</taxon>
        <taxon>Verrucomicrobiota</taxon>
        <taxon>Verrucomicrobiia</taxon>
        <taxon>Verrucomicrobiales</taxon>
        <taxon>Verrucomicrobiaceae</taxon>
        <taxon>Phragmitibacter</taxon>
    </lineage>
</organism>
<reference evidence="4 5" key="1">
    <citation type="submission" date="2019-05" db="EMBL/GenBank/DDBJ databases">
        <title>Verrucobacter flavum gen. nov., sp. nov. a new member of the family Verrucomicrobiaceae.</title>
        <authorList>
            <person name="Szuroczki S."/>
            <person name="Abbaszade G."/>
            <person name="Szabo A."/>
            <person name="Felfoldi T."/>
            <person name="Schumann P."/>
            <person name="Boka K."/>
            <person name="Keki Z."/>
            <person name="Toumi M."/>
            <person name="Toth E."/>
        </authorList>
    </citation>
    <scope>NUCLEOTIDE SEQUENCE [LARGE SCALE GENOMIC DNA]</scope>
    <source>
        <strain evidence="4 5">MG-N-17</strain>
    </source>
</reference>
<dbReference type="RefSeq" id="WP_206171018.1">
    <property type="nucleotide sequence ID" value="NZ_VAUV01000010.1"/>
</dbReference>
<feature type="region of interest" description="Disordered" evidence="1">
    <location>
        <begin position="358"/>
        <end position="387"/>
    </location>
</feature>
<gene>
    <name evidence="4" type="ORF">FEM03_14635</name>
</gene>
<evidence type="ECO:0000256" key="1">
    <source>
        <dbReference type="SAM" id="MobiDB-lite"/>
    </source>
</evidence>
<evidence type="ECO:0000256" key="2">
    <source>
        <dbReference type="SAM" id="Phobius"/>
    </source>
</evidence>